<proteinExistence type="inferred from homology"/>
<keyword evidence="1 2" id="KW-0378">Hydrolase</keyword>
<dbReference type="PANTHER" id="PTHR16099">
    <property type="entry name" value="8-OXO-DGTP DIPHOSPHATES NUDT15"/>
    <property type="match status" value="1"/>
</dbReference>
<dbReference type="InterPro" id="IPR020084">
    <property type="entry name" value="NUDIX_hydrolase_CS"/>
</dbReference>
<dbReference type="InterPro" id="IPR000086">
    <property type="entry name" value="NUDIX_hydrolase_dom"/>
</dbReference>
<dbReference type="GO" id="GO:0035539">
    <property type="term" value="F:8-oxo-7,8-dihydrodeoxyguanosine triphosphate pyrophosphatase activity"/>
    <property type="evidence" value="ECO:0007669"/>
    <property type="project" value="TreeGrafter"/>
</dbReference>
<dbReference type="InterPro" id="IPR015797">
    <property type="entry name" value="NUDIX_hydrolase-like_dom_sf"/>
</dbReference>
<dbReference type="GO" id="GO:0005829">
    <property type="term" value="C:cytosol"/>
    <property type="evidence" value="ECO:0007669"/>
    <property type="project" value="TreeGrafter"/>
</dbReference>
<evidence type="ECO:0000259" key="3">
    <source>
        <dbReference type="PROSITE" id="PS51462"/>
    </source>
</evidence>
<dbReference type="CDD" id="cd04678">
    <property type="entry name" value="NUDIX_MTH2_Nudt15"/>
    <property type="match status" value="1"/>
</dbReference>
<organism evidence="4 5">
    <name type="scientific">Cladosporium halotolerans</name>
    <dbReference type="NCBI Taxonomy" id="1052096"/>
    <lineage>
        <taxon>Eukaryota</taxon>
        <taxon>Fungi</taxon>
        <taxon>Dikarya</taxon>
        <taxon>Ascomycota</taxon>
        <taxon>Pezizomycotina</taxon>
        <taxon>Dothideomycetes</taxon>
        <taxon>Dothideomycetidae</taxon>
        <taxon>Cladosporiales</taxon>
        <taxon>Cladosporiaceae</taxon>
        <taxon>Cladosporium</taxon>
    </lineage>
</organism>
<dbReference type="PRINTS" id="PR00502">
    <property type="entry name" value="NUDIXFAMILY"/>
</dbReference>
<dbReference type="Pfam" id="PF00293">
    <property type="entry name" value="NUDIX"/>
    <property type="match status" value="1"/>
</dbReference>
<evidence type="ECO:0000256" key="1">
    <source>
        <dbReference type="ARBA" id="ARBA00022801"/>
    </source>
</evidence>
<dbReference type="InterPro" id="IPR020476">
    <property type="entry name" value="Nudix_hydrolase"/>
</dbReference>
<dbReference type="AlphaFoldDB" id="A0AB34KTK7"/>
<dbReference type="SUPFAM" id="SSF55811">
    <property type="entry name" value="Nudix"/>
    <property type="match status" value="1"/>
</dbReference>
<keyword evidence="5" id="KW-1185">Reference proteome</keyword>
<reference evidence="4 5" key="1">
    <citation type="journal article" date="2020" name="Microbiol. Resour. Announc.">
        <title>Draft Genome Sequence of a Cladosporium Species Isolated from the Mesophotic Ascidian Didemnum maculosum.</title>
        <authorList>
            <person name="Gioti A."/>
            <person name="Siaperas R."/>
            <person name="Nikolaivits E."/>
            <person name="Le Goff G."/>
            <person name="Ouazzani J."/>
            <person name="Kotoulas G."/>
            <person name="Topakas E."/>
        </authorList>
    </citation>
    <scope>NUCLEOTIDE SEQUENCE [LARGE SCALE GENOMIC DNA]</scope>
    <source>
        <strain evidence="4 5">TM138-S3</strain>
    </source>
</reference>
<gene>
    <name evidence="4" type="ORF">WHR41_04584</name>
</gene>
<accession>A0AB34KTK7</accession>
<dbReference type="PANTHER" id="PTHR16099:SF5">
    <property type="entry name" value="NUCLEOTIDE TRIPHOSPHATE DIPHOSPHATASE NUDT15"/>
    <property type="match status" value="1"/>
</dbReference>
<evidence type="ECO:0000256" key="2">
    <source>
        <dbReference type="RuleBase" id="RU003476"/>
    </source>
</evidence>
<dbReference type="EMBL" id="JAAQHG020000013">
    <property type="protein sequence ID" value="KAL1586675.1"/>
    <property type="molecule type" value="Genomic_DNA"/>
</dbReference>
<dbReference type="GO" id="GO:0006203">
    <property type="term" value="P:dGTP catabolic process"/>
    <property type="evidence" value="ECO:0007669"/>
    <property type="project" value="TreeGrafter"/>
</dbReference>
<evidence type="ECO:0000313" key="5">
    <source>
        <dbReference type="Proteomes" id="UP000803884"/>
    </source>
</evidence>
<comment type="caution">
    <text evidence="4">The sequence shown here is derived from an EMBL/GenBank/DDBJ whole genome shotgun (WGS) entry which is preliminary data.</text>
</comment>
<dbReference type="RefSeq" id="XP_069229780.1">
    <property type="nucleotide sequence ID" value="XM_069373190.1"/>
</dbReference>
<protein>
    <recommendedName>
        <fullName evidence="3">Nudix hydrolase domain-containing protein</fullName>
    </recommendedName>
</protein>
<dbReference type="FunFam" id="3.90.79.10:FF:000060">
    <property type="entry name" value="Nudix hydrolase 1"/>
    <property type="match status" value="1"/>
</dbReference>
<dbReference type="PROSITE" id="PS00893">
    <property type="entry name" value="NUDIX_BOX"/>
    <property type="match status" value="1"/>
</dbReference>
<dbReference type="PROSITE" id="PS51462">
    <property type="entry name" value="NUDIX"/>
    <property type="match status" value="1"/>
</dbReference>
<comment type="similarity">
    <text evidence="2">Belongs to the Nudix hydrolase family.</text>
</comment>
<name>A0AB34KTK7_9PEZI</name>
<sequence>MPTAAAKDQVRVGVGAFVLSPPSPSSPNNANPTFLLGTRLNSHGAGTLALPGGHLEFGETPESCAAREVLEETGLEVKNVRFLTATNSVLQSEGKHYVTLFVVCERVDGGQQARVMEVEKCAGWEEWGWEGMVRLVGAEGGEGRRLFQPLVDLLVQRPGVVPSLR</sequence>
<dbReference type="GeneID" id="96006028"/>
<dbReference type="Gene3D" id="3.90.79.10">
    <property type="entry name" value="Nucleoside Triphosphate Pyrophosphohydrolase"/>
    <property type="match status" value="1"/>
</dbReference>
<feature type="domain" description="Nudix hydrolase" evidence="3">
    <location>
        <begin position="9"/>
        <end position="151"/>
    </location>
</feature>
<dbReference type="Proteomes" id="UP000803884">
    <property type="component" value="Unassembled WGS sequence"/>
</dbReference>
<evidence type="ECO:0000313" key="4">
    <source>
        <dbReference type="EMBL" id="KAL1586675.1"/>
    </source>
</evidence>